<proteinExistence type="inferred from homology"/>
<comment type="subcellular location">
    <subcellularLocation>
        <location evidence="1">Secreted</location>
    </subcellularLocation>
</comment>
<dbReference type="Pfam" id="PF06083">
    <property type="entry name" value="IL17"/>
    <property type="match status" value="1"/>
</dbReference>
<dbReference type="InterPro" id="IPR010345">
    <property type="entry name" value="IL-17_fam"/>
</dbReference>
<name>A0A8K0E4T7_BRALA</name>
<organism evidence="6 7">
    <name type="scientific">Branchiostoma lanceolatum</name>
    <name type="common">Common lancelet</name>
    <name type="synonym">Amphioxus lanceolatum</name>
    <dbReference type="NCBI Taxonomy" id="7740"/>
    <lineage>
        <taxon>Eukaryota</taxon>
        <taxon>Metazoa</taxon>
        <taxon>Chordata</taxon>
        <taxon>Cephalochordata</taxon>
        <taxon>Leptocardii</taxon>
        <taxon>Amphioxiformes</taxon>
        <taxon>Branchiostomatidae</taxon>
        <taxon>Branchiostoma</taxon>
    </lineage>
</organism>
<gene>
    <name evidence="6" type="primary">Hypp6522</name>
    <name evidence="6" type="ORF">BLAG_LOCUS5571</name>
</gene>
<comment type="similarity">
    <text evidence="2">Belongs to the IL-17 family.</text>
</comment>
<accession>A0A8K0E4T7</accession>
<feature type="signal peptide" evidence="5">
    <location>
        <begin position="1"/>
        <end position="21"/>
    </location>
</feature>
<dbReference type="SUPFAM" id="SSF57501">
    <property type="entry name" value="Cystine-knot cytokines"/>
    <property type="match status" value="1"/>
</dbReference>
<dbReference type="Gene3D" id="2.10.90.10">
    <property type="entry name" value="Cystine-knot cytokines"/>
    <property type="match status" value="1"/>
</dbReference>
<dbReference type="GO" id="GO:0005576">
    <property type="term" value="C:extracellular region"/>
    <property type="evidence" value="ECO:0007669"/>
    <property type="project" value="UniProtKB-SubCell"/>
</dbReference>
<sequence length="172" mass="18751">MASFIMTLFSFLAVGGVHVSGISIPTTDTLPTDANDVEARSGCSEPSAAQLSQLFSDCTSASNPEKKTLSSGENPCERSTCRQPDERDVSRRAYCPWQVVVDSNLNRFPTDIAIARCQSLFPSENNTTKVCHSVTYTKPVLVREECSGPDNIYRYKCVHLAVPNACLAVEPL</sequence>
<dbReference type="InterPro" id="IPR029034">
    <property type="entry name" value="Cystine-knot_cytokine"/>
</dbReference>
<evidence type="ECO:0000256" key="1">
    <source>
        <dbReference type="ARBA" id="ARBA00004613"/>
    </source>
</evidence>
<evidence type="ECO:0000256" key="4">
    <source>
        <dbReference type="ARBA" id="ARBA00022729"/>
    </source>
</evidence>
<keyword evidence="3" id="KW-0964">Secreted</keyword>
<protein>
    <submittedName>
        <fullName evidence="6">Hypp6522 protein</fullName>
    </submittedName>
</protein>
<evidence type="ECO:0000313" key="6">
    <source>
        <dbReference type="EMBL" id="CAH1242265.1"/>
    </source>
</evidence>
<evidence type="ECO:0000313" key="7">
    <source>
        <dbReference type="Proteomes" id="UP000838412"/>
    </source>
</evidence>
<dbReference type="Proteomes" id="UP000838412">
    <property type="component" value="Chromosome 12"/>
</dbReference>
<evidence type="ECO:0000256" key="3">
    <source>
        <dbReference type="ARBA" id="ARBA00022525"/>
    </source>
</evidence>
<evidence type="ECO:0000256" key="5">
    <source>
        <dbReference type="SAM" id="SignalP"/>
    </source>
</evidence>
<keyword evidence="7" id="KW-1185">Reference proteome</keyword>
<dbReference type="EMBL" id="OV696697">
    <property type="protein sequence ID" value="CAH1242265.1"/>
    <property type="molecule type" value="Genomic_DNA"/>
</dbReference>
<keyword evidence="4 5" id="KW-0732">Signal</keyword>
<dbReference type="OrthoDB" id="6038945at2759"/>
<reference evidence="6" key="1">
    <citation type="submission" date="2022-01" db="EMBL/GenBank/DDBJ databases">
        <authorList>
            <person name="Braso-Vives M."/>
        </authorList>
    </citation>
    <scope>NUCLEOTIDE SEQUENCE</scope>
</reference>
<feature type="chain" id="PRO_5035471155" evidence="5">
    <location>
        <begin position="22"/>
        <end position="172"/>
    </location>
</feature>
<dbReference type="GO" id="GO:0005125">
    <property type="term" value="F:cytokine activity"/>
    <property type="evidence" value="ECO:0007669"/>
    <property type="project" value="InterPro"/>
</dbReference>
<evidence type="ECO:0000256" key="2">
    <source>
        <dbReference type="ARBA" id="ARBA00007236"/>
    </source>
</evidence>
<dbReference type="AlphaFoldDB" id="A0A8K0E4T7"/>